<dbReference type="EMBL" id="JARBHB010000012">
    <property type="protein sequence ID" value="KAJ8871349.1"/>
    <property type="molecule type" value="Genomic_DNA"/>
</dbReference>
<sequence length="204" mass="22413">MRPYDGAALECKGEVNGSNPRKYAGKRHRPARFPHARIRERTRQGSGPDCLAYGSLTSYAYSKVQTYKGRASVSLSRTLAKVMAIDISTTVYVQFALGVQLCQLACRERHQHDIVDSSGTAPGIQSYITNTAEFNRPKSFLTSQRTGGRVGGWLEKNARGVATQSERRTHKHRATRTAAALTRRAHVWCGPAAARGDTVATRPP</sequence>
<evidence type="ECO:0000313" key="2">
    <source>
        <dbReference type="Proteomes" id="UP001159363"/>
    </source>
</evidence>
<keyword evidence="2" id="KW-1185">Reference proteome</keyword>
<accession>A0ABQ9GH45</accession>
<name>A0ABQ9GH45_9NEOP</name>
<reference evidence="1 2" key="1">
    <citation type="submission" date="2023-02" db="EMBL/GenBank/DDBJ databases">
        <title>LHISI_Scaffold_Assembly.</title>
        <authorList>
            <person name="Stuart O.P."/>
            <person name="Cleave R."/>
            <person name="Magrath M.J.L."/>
            <person name="Mikheyev A.S."/>
        </authorList>
    </citation>
    <scope>NUCLEOTIDE SEQUENCE [LARGE SCALE GENOMIC DNA]</scope>
    <source>
        <strain evidence="1">Daus_M_001</strain>
        <tissue evidence="1">Leg muscle</tissue>
    </source>
</reference>
<comment type="caution">
    <text evidence="1">The sequence shown here is derived from an EMBL/GenBank/DDBJ whole genome shotgun (WGS) entry which is preliminary data.</text>
</comment>
<gene>
    <name evidence="1" type="ORF">PR048_027666</name>
</gene>
<proteinExistence type="predicted"/>
<organism evidence="1 2">
    <name type="scientific">Dryococelus australis</name>
    <dbReference type="NCBI Taxonomy" id="614101"/>
    <lineage>
        <taxon>Eukaryota</taxon>
        <taxon>Metazoa</taxon>
        <taxon>Ecdysozoa</taxon>
        <taxon>Arthropoda</taxon>
        <taxon>Hexapoda</taxon>
        <taxon>Insecta</taxon>
        <taxon>Pterygota</taxon>
        <taxon>Neoptera</taxon>
        <taxon>Polyneoptera</taxon>
        <taxon>Phasmatodea</taxon>
        <taxon>Verophasmatodea</taxon>
        <taxon>Anareolatae</taxon>
        <taxon>Phasmatidae</taxon>
        <taxon>Eurycanthinae</taxon>
        <taxon>Dryococelus</taxon>
    </lineage>
</organism>
<dbReference type="Proteomes" id="UP001159363">
    <property type="component" value="Chromosome 11"/>
</dbReference>
<evidence type="ECO:0000313" key="1">
    <source>
        <dbReference type="EMBL" id="KAJ8871349.1"/>
    </source>
</evidence>
<protein>
    <submittedName>
        <fullName evidence="1">Uncharacterized protein</fullName>
    </submittedName>
</protein>